<dbReference type="PANTHER" id="PTHR43649">
    <property type="entry name" value="ARABINOSE-BINDING PROTEIN-RELATED"/>
    <property type="match status" value="1"/>
</dbReference>
<dbReference type="Pfam" id="PF01547">
    <property type="entry name" value="SBP_bac_1"/>
    <property type="match status" value="1"/>
</dbReference>
<dbReference type="KEGG" id="pbk:Back11_10770"/>
<dbReference type="GO" id="GO:0030313">
    <property type="term" value="C:cell envelope"/>
    <property type="evidence" value="ECO:0007669"/>
    <property type="project" value="UniProtKB-SubCell"/>
</dbReference>
<dbReference type="SUPFAM" id="SSF53850">
    <property type="entry name" value="Periplasmic binding protein-like II"/>
    <property type="match status" value="1"/>
</dbReference>
<dbReference type="PROSITE" id="PS51257">
    <property type="entry name" value="PROKAR_LIPOPROTEIN"/>
    <property type="match status" value="1"/>
</dbReference>
<evidence type="ECO:0000256" key="4">
    <source>
        <dbReference type="ARBA" id="ARBA00022729"/>
    </source>
</evidence>
<protein>
    <submittedName>
        <fullName evidence="5">Sugar ABC transporter substrate-binding protein</fullName>
    </submittedName>
</protein>
<dbReference type="OrthoDB" id="9782846at2"/>
<evidence type="ECO:0000256" key="1">
    <source>
        <dbReference type="ARBA" id="ARBA00004196"/>
    </source>
</evidence>
<sequence>MGIRRKDYFLLVLLISTLMTFCGCSSNKQPSVLPSQETETAGNGSENEPVMIRLATAMDPARLDPYKKMINLWNTEHPHIQVELENTPYTDYWQKLRIMTASNSMPDVWVFTPGVGAHWLRNDQILSLDPFIKDDPTLNLQDFNKMMIEYMTYKGSIYGFPYDVSAQVLFYNKDLFDQAQLEYPTNQWTFEDVRNAAKKFVKLKSDKGQVYGLLSTINGDWTADSYYRAFGGSLITDDGKVGINTKGGIAALQYFKDNIKLGITPKPGPGQSSRPIWNNGLAAMMADGGWAIPSFKDVDFHWDMVRLPAGPAGQFTTGLGGTFVISKQTKYPKEAYEILKYLTSTDSLNEIVTKTEAGVPGRISSSAELTPVMKKYADLINNAIPYNALDGSLELQDILSKEIEQLLYGIKTPEEIAQFIEKNGNKALQAKN</sequence>
<dbReference type="InterPro" id="IPR006059">
    <property type="entry name" value="SBP"/>
</dbReference>
<dbReference type="AlphaFoldDB" id="A0A3G9IND1"/>
<dbReference type="CDD" id="cd13585">
    <property type="entry name" value="PBP2_TMBP_like"/>
    <property type="match status" value="1"/>
</dbReference>
<name>A0A3G9IND1_9BACL</name>
<comment type="subcellular location">
    <subcellularLocation>
        <location evidence="1">Cell envelope</location>
    </subcellularLocation>
</comment>
<accession>A0A3G9IND1</accession>
<dbReference type="Proteomes" id="UP000275368">
    <property type="component" value="Chromosome"/>
</dbReference>
<comment type="similarity">
    <text evidence="2">Belongs to the bacterial solute-binding protein 1 family.</text>
</comment>
<gene>
    <name evidence="5" type="ORF">Back11_10770</name>
</gene>
<dbReference type="PANTHER" id="PTHR43649:SF31">
    <property type="entry name" value="SN-GLYCEROL-3-PHOSPHATE-BINDING PERIPLASMIC PROTEIN UGPB"/>
    <property type="match status" value="1"/>
</dbReference>
<evidence type="ECO:0000256" key="3">
    <source>
        <dbReference type="ARBA" id="ARBA00022448"/>
    </source>
</evidence>
<dbReference type="InterPro" id="IPR050490">
    <property type="entry name" value="Bact_solute-bd_prot1"/>
</dbReference>
<proteinExistence type="inferred from homology"/>
<evidence type="ECO:0000256" key="2">
    <source>
        <dbReference type="ARBA" id="ARBA00008520"/>
    </source>
</evidence>
<reference evidence="5 6" key="1">
    <citation type="submission" date="2018-11" db="EMBL/GenBank/DDBJ databases">
        <title>Complete genome sequence of Paenibacillus baekrokdamisoli strain KCTC 33723.</title>
        <authorList>
            <person name="Kang S.W."/>
            <person name="Lee K.C."/>
            <person name="Kim K.K."/>
            <person name="Kim J.S."/>
            <person name="Kim D.S."/>
            <person name="Ko S.H."/>
            <person name="Yang S.H."/>
            <person name="Lee J.S."/>
        </authorList>
    </citation>
    <scope>NUCLEOTIDE SEQUENCE [LARGE SCALE GENOMIC DNA]</scope>
    <source>
        <strain evidence="5 6">KCTC 33723</strain>
    </source>
</reference>
<dbReference type="Gene3D" id="3.40.190.10">
    <property type="entry name" value="Periplasmic binding protein-like II"/>
    <property type="match status" value="1"/>
</dbReference>
<keyword evidence="6" id="KW-1185">Reference proteome</keyword>
<dbReference type="EMBL" id="AP019308">
    <property type="protein sequence ID" value="BBH19732.1"/>
    <property type="molecule type" value="Genomic_DNA"/>
</dbReference>
<keyword evidence="3" id="KW-0813">Transport</keyword>
<keyword evidence="4" id="KW-0732">Signal</keyword>
<organism evidence="5 6">
    <name type="scientific">Paenibacillus baekrokdamisoli</name>
    <dbReference type="NCBI Taxonomy" id="1712516"/>
    <lineage>
        <taxon>Bacteria</taxon>
        <taxon>Bacillati</taxon>
        <taxon>Bacillota</taxon>
        <taxon>Bacilli</taxon>
        <taxon>Bacillales</taxon>
        <taxon>Paenibacillaceae</taxon>
        <taxon>Paenibacillus</taxon>
    </lineage>
</organism>
<evidence type="ECO:0000313" key="6">
    <source>
        <dbReference type="Proteomes" id="UP000275368"/>
    </source>
</evidence>
<evidence type="ECO:0000313" key="5">
    <source>
        <dbReference type="EMBL" id="BBH19732.1"/>
    </source>
</evidence>
<dbReference type="RefSeq" id="WP_125654287.1">
    <property type="nucleotide sequence ID" value="NZ_AP019308.1"/>
</dbReference>